<organism evidence="1 2">
    <name type="scientific">Botrytis galanthina</name>
    <dbReference type="NCBI Taxonomy" id="278940"/>
    <lineage>
        <taxon>Eukaryota</taxon>
        <taxon>Fungi</taxon>
        <taxon>Dikarya</taxon>
        <taxon>Ascomycota</taxon>
        <taxon>Pezizomycotina</taxon>
        <taxon>Leotiomycetes</taxon>
        <taxon>Helotiales</taxon>
        <taxon>Sclerotiniaceae</taxon>
        <taxon>Botrytis</taxon>
    </lineage>
</organism>
<keyword evidence="2" id="KW-1185">Reference proteome</keyword>
<evidence type="ECO:0000313" key="2">
    <source>
        <dbReference type="Proteomes" id="UP000308671"/>
    </source>
</evidence>
<evidence type="ECO:0000313" key="1">
    <source>
        <dbReference type="EMBL" id="THV43822.1"/>
    </source>
</evidence>
<accession>A0A4S8QKD6</accession>
<protein>
    <submittedName>
        <fullName evidence="1">Uncharacterized protein</fullName>
    </submittedName>
</protein>
<sequence length="114" mass="12608">MTVIFGNRSLDSVVSSAEKRLRQVSWAKVVRVLRVLRRSGCKCVSKHAKAVEGVKHAYAPALNKGFVALDLYEATIGRKEKSLPVGIGNRTIGFESRIVLEEAREGRQRVMGRG</sequence>
<comment type="caution">
    <text evidence="1">The sequence shown here is derived from an EMBL/GenBank/DDBJ whole genome shotgun (WGS) entry which is preliminary data.</text>
</comment>
<dbReference type="Proteomes" id="UP000308671">
    <property type="component" value="Unassembled WGS sequence"/>
</dbReference>
<dbReference type="AlphaFoldDB" id="A0A4S8QKD6"/>
<gene>
    <name evidence="1" type="ORF">BGAL_0887g00030</name>
</gene>
<reference evidence="1 2" key="1">
    <citation type="submission" date="2017-12" db="EMBL/GenBank/DDBJ databases">
        <title>Comparative genomics of Botrytis spp.</title>
        <authorList>
            <person name="Valero-Jimenez C.A."/>
            <person name="Tapia P."/>
            <person name="Veloso J."/>
            <person name="Silva-Moreno E."/>
            <person name="Staats M."/>
            <person name="Valdes J.H."/>
            <person name="Van Kan J.A.L."/>
        </authorList>
    </citation>
    <scope>NUCLEOTIDE SEQUENCE [LARGE SCALE GENOMIC DNA]</scope>
    <source>
        <strain evidence="1 2">MUCL435</strain>
    </source>
</reference>
<proteinExistence type="predicted"/>
<name>A0A4S8QKD6_9HELO</name>
<dbReference type="EMBL" id="PQXL01000882">
    <property type="protein sequence ID" value="THV43822.1"/>
    <property type="molecule type" value="Genomic_DNA"/>
</dbReference>